<evidence type="ECO:0000313" key="2">
    <source>
        <dbReference type="Proteomes" id="UP000236990"/>
    </source>
</evidence>
<dbReference type="Proteomes" id="UP000236990">
    <property type="component" value="Unassembled WGS sequence"/>
</dbReference>
<accession>A0A2S3U9Z5</accession>
<sequence>MVAGRAVKQNQSCLPLCFPQYTTRLTHGRAFPTGKSKAEPVLPHTFSIEPLSTINATLYSTTRLPRVPGKALSQQATIFDAVHFQLSQHSGQRLVRPWRTPIKRSGGKRTTAGPVLGAQACPEYRRDKGRSHPPINPSFGPDCPWFKNPTCAMKPDATGRNLAKRNVLIGDPRPFVPSTVLENFRRGIYVQKIIRTFKSQRRWNRFRNSCRPMKYGNPPIQSSLLA</sequence>
<name>A0A2S3U9Z5_LACPN</name>
<proteinExistence type="predicted"/>
<dbReference type="EMBL" id="NKCZ01000035">
    <property type="protein sequence ID" value="POD89203.1"/>
    <property type="molecule type" value="Genomic_DNA"/>
</dbReference>
<dbReference type="AlphaFoldDB" id="A0A2S3U9Z5"/>
<protein>
    <submittedName>
        <fullName evidence="1">Uncharacterized protein</fullName>
    </submittedName>
</protein>
<gene>
    <name evidence="1" type="ORF">S101258_00098</name>
</gene>
<reference evidence="1 2" key="1">
    <citation type="submission" date="2017-06" db="EMBL/GenBank/DDBJ databases">
        <title>Genome sequence of Lactobacillus plantarum subsp. plantarum strain SRCM101258.</title>
        <authorList>
            <person name="Cho S.H."/>
        </authorList>
    </citation>
    <scope>NUCLEOTIDE SEQUENCE [LARGE SCALE GENOMIC DNA]</scope>
    <source>
        <strain evidence="1 2">SRCM101258</strain>
    </source>
</reference>
<comment type="caution">
    <text evidence="1">The sequence shown here is derived from an EMBL/GenBank/DDBJ whole genome shotgun (WGS) entry which is preliminary data.</text>
</comment>
<evidence type="ECO:0000313" key="1">
    <source>
        <dbReference type="EMBL" id="POD89203.1"/>
    </source>
</evidence>
<organism evidence="1 2">
    <name type="scientific">Lactiplantibacillus plantarum subsp. plantarum</name>
    <dbReference type="NCBI Taxonomy" id="337330"/>
    <lineage>
        <taxon>Bacteria</taxon>
        <taxon>Bacillati</taxon>
        <taxon>Bacillota</taxon>
        <taxon>Bacilli</taxon>
        <taxon>Lactobacillales</taxon>
        <taxon>Lactobacillaceae</taxon>
        <taxon>Lactiplantibacillus</taxon>
    </lineage>
</organism>